<evidence type="ECO:0000313" key="2">
    <source>
        <dbReference type="EMBL" id="BCN29004.1"/>
    </source>
</evidence>
<dbReference type="PROSITE" id="PS50104">
    <property type="entry name" value="TIR"/>
    <property type="match status" value="1"/>
</dbReference>
<protein>
    <recommendedName>
        <fullName evidence="1">TIR domain-containing protein</fullName>
    </recommendedName>
</protein>
<dbReference type="AlphaFoldDB" id="A0A7R7EHU1"/>
<dbReference type="GO" id="GO:0007165">
    <property type="term" value="P:signal transduction"/>
    <property type="evidence" value="ECO:0007669"/>
    <property type="project" value="InterPro"/>
</dbReference>
<dbReference type="Pfam" id="PF13676">
    <property type="entry name" value="TIR_2"/>
    <property type="match status" value="1"/>
</dbReference>
<feature type="domain" description="TIR" evidence="1">
    <location>
        <begin position="1"/>
        <end position="134"/>
    </location>
</feature>
<reference evidence="2 3" key="1">
    <citation type="submission" date="2020-11" db="EMBL/GenBank/DDBJ databases">
        <title>Draft genome sequencing of a Lachnospiraceae strain isolated from anoxic soil subjected to BSD treatment.</title>
        <authorList>
            <person name="Uek A."/>
            <person name="Tonouchi A."/>
        </authorList>
    </citation>
    <scope>NUCLEOTIDE SEQUENCE [LARGE SCALE GENOMIC DNA]</scope>
    <source>
        <strain evidence="2 3">TB5</strain>
    </source>
</reference>
<keyword evidence="3" id="KW-1185">Reference proteome</keyword>
<dbReference type="InterPro" id="IPR035897">
    <property type="entry name" value="Toll_tir_struct_dom_sf"/>
</dbReference>
<dbReference type="Gene3D" id="3.40.50.10140">
    <property type="entry name" value="Toll/interleukin-1 receptor homology (TIR) domain"/>
    <property type="match status" value="1"/>
</dbReference>
<dbReference type="Proteomes" id="UP000595897">
    <property type="component" value="Chromosome"/>
</dbReference>
<evidence type="ECO:0000313" key="3">
    <source>
        <dbReference type="Proteomes" id="UP000595897"/>
    </source>
</evidence>
<dbReference type="KEGG" id="ahb:bsdtb5_02990"/>
<dbReference type="SUPFAM" id="SSF52200">
    <property type="entry name" value="Toll/Interleukin receptor TIR domain"/>
    <property type="match status" value="1"/>
</dbReference>
<accession>A0A7R7EHU1</accession>
<dbReference type="InterPro" id="IPR000157">
    <property type="entry name" value="TIR_dom"/>
</dbReference>
<name>A0A7R7EHU1_9FIRM</name>
<dbReference type="EMBL" id="AP024169">
    <property type="protein sequence ID" value="BCN29004.1"/>
    <property type="molecule type" value="Genomic_DNA"/>
</dbReference>
<sequence length="297" mass="34351">MKYDLFISHASEDKETLVRPLAVALQKLSIEVWYDEFTLTVGDSLSKSIDLGLINSQFGLIVLSKDFFAKKWPDYELRSLLSKEIAYDKVILPIWHGITKDDLLTFSPYLADKYALNSENSSIEELALDICKAVKPNVYENLTRTMIYEALYENSSKKQTNKIEVKDLINSFPIRHESLPIELINRIKITNKVLQDVFHFSLEETIEDFKHDTNPAREVAIWEAIASTYIDLLNKIDDKEEYKNYLGGLLLHISLTNNKEETYKKFNMFPKKIINKAYVLFANNSSVKNTHLVAIKR</sequence>
<gene>
    <name evidence="2" type="ORF">bsdtb5_02990</name>
</gene>
<organism evidence="2 3">
    <name type="scientific">Anaeromicropila herbilytica</name>
    <dbReference type="NCBI Taxonomy" id="2785025"/>
    <lineage>
        <taxon>Bacteria</taxon>
        <taxon>Bacillati</taxon>
        <taxon>Bacillota</taxon>
        <taxon>Clostridia</taxon>
        <taxon>Lachnospirales</taxon>
        <taxon>Lachnospiraceae</taxon>
        <taxon>Anaeromicropila</taxon>
    </lineage>
</organism>
<dbReference type="SMART" id="SM00255">
    <property type="entry name" value="TIR"/>
    <property type="match status" value="1"/>
</dbReference>
<evidence type="ECO:0000259" key="1">
    <source>
        <dbReference type="PROSITE" id="PS50104"/>
    </source>
</evidence>
<proteinExistence type="predicted"/>
<dbReference type="RefSeq" id="WP_271714303.1">
    <property type="nucleotide sequence ID" value="NZ_AP024169.1"/>
</dbReference>